<dbReference type="PANTHER" id="PTHR11358:SF26">
    <property type="entry name" value="GUANIDINO ACID HYDROLASE, MITOCHONDRIAL"/>
    <property type="match status" value="1"/>
</dbReference>
<evidence type="ECO:0000256" key="1">
    <source>
        <dbReference type="ARBA" id="ARBA00009227"/>
    </source>
</evidence>
<dbReference type="GO" id="GO:0033389">
    <property type="term" value="P:putrescine biosynthetic process from arginine, via agmatine"/>
    <property type="evidence" value="ECO:0007669"/>
    <property type="project" value="TreeGrafter"/>
</dbReference>
<dbReference type="EMBL" id="JMFG01000025">
    <property type="protein sequence ID" value="KDA53239.1"/>
    <property type="molecule type" value="Genomic_DNA"/>
</dbReference>
<protein>
    <recommendedName>
        <fullName evidence="8">Agmatinase</fullName>
    </recommendedName>
</protein>
<dbReference type="SUPFAM" id="SSF52768">
    <property type="entry name" value="Arginase/deacetylase"/>
    <property type="match status" value="1"/>
</dbReference>
<comment type="similarity">
    <text evidence="1">Belongs to the arginase family. Agmatinase subfamily.</text>
</comment>
<dbReference type="OrthoDB" id="9789727at2"/>
<dbReference type="RefSeq" id="WP_038050044.1">
    <property type="nucleotide sequence ID" value="NZ_JMFG01000025.1"/>
</dbReference>
<dbReference type="GO" id="GO:0008783">
    <property type="term" value="F:agmatinase activity"/>
    <property type="evidence" value="ECO:0007669"/>
    <property type="project" value="TreeGrafter"/>
</dbReference>
<feature type="binding site" evidence="4">
    <location>
        <position position="222"/>
    </location>
    <ligand>
        <name>Mn(2+)</name>
        <dbReference type="ChEBI" id="CHEBI:29035"/>
        <label>1</label>
    </ligand>
</feature>
<dbReference type="AlphaFoldDB" id="A0A062XV14"/>
<dbReference type="InterPro" id="IPR023696">
    <property type="entry name" value="Ureohydrolase_dom_sf"/>
</dbReference>
<evidence type="ECO:0000256" key="4">
    <source>
        <dbReference type="PIRSR" id="PIRSR036979-1"/>
    </source>
</evidence>
<keyword evidence="7" id="KW-1185">Reference proteome</keyword>
<evidence type="ECO:0000256" key="3">
    <source>
        <dbReference type="ARBA" id="ARBA00022801"/>
    </source>
</evidence>
<comment type="cofactor">
    <cofactor evidence="4">
        <name>Mn(2+)</name>
        <dbReference type="ChEBI" id="CHEBI:29035"/>
    </cofactor>
    <text evidence="4">Binds 2 manganese ions per subunit.</text>
</comment>
<proteinExistence type="inferred from homology"/>
<dbReference type="Gene3D" id="3.40.800.10">
    <property type="entry name" value="Ureohydrolase domain"/>
    <property type="match status" value="1"/>
</dbReference>
<dbReference type="InterPro" id="IPR020855">
    <property type="entry name" value="Ureohydrolase_Mn_BS"/>
</dbReference>
<dbReference type="InterPro" id="IPR006035">
    <property type="entry name" value="Ureohydrolase"/>
</dbReference>
<reference evidence="6 7" key="1">
    <citation type="submission" date="2014-04" db="EMBL/GenBank/DDBJ databases">
        <title>The Genome Sequence of Thermoanaerobaculum aquaticum MP-01, The First Cultivated Group 23 Acidobacterium.</title>
        <authorList>
            <person name="Stamps B.W."/>
            <person name="Losey N.A."/>
            <person name="Lawson P.A."/>
            <person name="Stevenson B.S."/>
        </authorList>
    </citation>
    <scope>NUCLEOTIDE SEQUENCE [LARGE SCALE GENOMIC DNA]</scope>
    <source>
        <strain evidence="6 7">MP-01</strain>
    </source>
</reference>
<evidence type="ECO:0000256" key="5">
    <source>
        <dbReference type="RuleBase" id="RU003684"/>
    </source>
</evidence>
<accession>A0A062XV14</accession>
<dbReference type="InterPro" id="IPR005925">
    <property type="entry name" value="Agmatinase-rel"/>
</dbReference>
<keyword evidence="4" id="KW-0464">Manganese</keyword>
<dbReference type="STRING" id="1312852.EG19_07060"/>
<name>A0A062XV14_9BACT</name>
<keyword evidence="3 5" id="KW-0378">Hydrolase</keyword>
<dbReference type="CDD" id="cd11593">
    <property type="entry name" value="Agmatinase-like_2"/>
    <property type="match status" value="1"/>
</dbReference>
<dbReference type="PROSITE" id="PS51409">
    <property type="entry name" value="ARGINASE_2"/>
    <property type="match status" value="1"/>
</dbReference>
<keyword evidence="2 4" id="KW-0479">Metal-binding</keyword>
<dbReference type="Proteomes" id="UP000027284">
    <property type="component" value="Unassembled WGS sequence"/>
</dbReference>
<gene>
    <name evidence="6" type="ORF">EG19_07060</name>
</gene>
<dbReference type="NCBIfam" id="TIGR01230">
    <property type="entry name" value="agmatinase"/>
    <property type="match status" value="1"/>
</dbReference>
<feature type="binding site" evidence="4">
    <location>
        <position position="115"/>
    </location>
    <ligand>
        <name>Mn(2+)</name>
        <dbReference type="ChEBI" id="CHEBI:29035"/>
        <label>1</label>
    </ligand>
</feature>
<feature type="binding site" evidence="4">
    <location>
        <position position="142"/>
    </location>
    <ligand>
        <name>Mn(2+)</name>
        <dbReference type="ChEBI" id="CHEBI:29035"/>
        <label>1</label>
    </ligand>
</feature>
<dbReference type="PANTHER" id="PTHR11358">
    <property type="entry name" value="ARGINASE/AGMATINASE"/>
    <property type="match status" value="1"/>
</dbReference>
<dbReference type="Pfam" id="PF00491">
    <property type="entry name" value="Arginase"/>
    <property type="match status" value="1"/>
</dbReference>
<feature type="binding site" evidence="4">
    <location>
        <position position="224"/>
    </location>
    <ligand>
        <name>Mn(2+)</name>
        <dbReference type="ChEBI" id="CHEBI:29035"/>
        <label>1</label>
    </ligand>
</feature>
<evidence type="ECO:0000256" key="2">
    <source>
        <dbReference type="ARBA" id="ARBA00022723"/>
    </source>
</evidence>
<evidence type="ECO:0000313" key="7">
    <source>
        <dbReference type="Proteomes" id="UP000027284"/>
    </source>
</evidence>
<evidence type="ECO:0000313" key="6">
    <source>
        <dbReference type="EMBL" id="KDA53239.1"/>
    </source>
</evidence>
<dbReference type="PROSITE" id="PS01053">
    <property type="entry name" value="ARGINASE_1"/>
    <property type="match status" value="1"/>
</dbReference>
<feature type="binding site" evidence="4">
    <location>
        <position position="138"/>
    </location>
    <ligand>
        <name>Mn(2+)</name>
        <dbReference type="ChEBI" id="CHEBI:29035"/>
        <label>1</label>
    </ligand>
</feature>
<comment type="caution">
    <text evidence="6">The sequence shown here is derived from an EMBL/GenBank/DDBJ whole genome shotgun (WGS) entry which is preliminary data.</text>
</comment>
<organism evidence="6 7">
    <name type="scientific">Thermoanaerobaculum aquaticum</name>
    <dbReference type="NCBI Taxonomy" id="1312852"/>
    <lineage>
        <taxon>Bacteria</taxon>
        <taxon>Pseudomonadati</taxon>
        <taxon>Acidobacteriota</taxon>
        <taxon>Thermoanaerobaculia</taxon>
        <taxon>Thermoanaerobaculales</taxon>
        <taxon>Thermoanaerobaculaceae</taxon>
        <taxon>Thermoanaerobaculum</taxon>
    </lineage>
</organism>
<dbReference type="GO" id="GO:0046872">
    <property type="term" value="F:metal ion binding"/>
    <property type="evidence" value="ECO:0007669"/>
    <property type="project" value="UniProtKB-KW"/>
</dbReference>
<dbReference type="PIRSF" id="PIRSF036979">
    <property type="entry name" value="Arginase"/>
    <property type="match status" value="1"/>
</dbReference>
<evidence type="ECO:0008006" key="8">
    <source>
        <dbReference type="Google" id="ProtNLM"/>
    </source>
</evidence>
<sequence length="300" mass="32830">MEERYAPYLSFLGLPEELRPTSGPKVGILPVPYDLTTSYQPGARRGPIAILEASTHLETFDEELEWDPSAFLQLETLAPVVPDTSGPEATMGRIYAVACEVLKTHDFLVGLGGEHSVSFPLVKAVKERHPHVGVLQLDAHADLRESFEGSPYNHACVMHRILELGLPTVQVGIRSLTAEEHDLIKAGKVTTIFAPEAVQQPVQEFLPKVLAALPEEVYVTVDLDAFDPAIMPATGTPEPGGLSWYRALEILREVAKSRRIVGFDVVELAPLPSLVAPDFLAAKLVYKLLAYAFAPIHLRS</sequence>
<feature type="binding site" evidence="4">
    <location>
        <position position="140"/>
    </location>
    <ligand>
        <name>Mn(2+)</name>
        <dbReference type="ChEBI" id="CHEBI:29035"/>
        <label>1</label>
    </ligand>
</feature>